<dbReference type="AlphaFoldDB" id="A0A7I4DZ87"/>
<dbReference type="Gramene" id="Pp3c6_18170V3.2">
    <property type="protein sequence ID" value="Pp3c6_18170V3.2"/>
    <property type="gene ID" value="Pp3c6_18170"/>
</dbReference>
<protein>
    <submittedName>
        <fullName evidence="2">Uncharacterized protein</fullName>
    </submittedName>
</protein>
<dbReference type="EMBL" id="ABEU02000006">
    <property type="status" value="NOT_ANNOTATED_CDS"/>
    <property type="molecule type" value="Genomic_DNA"/>
</dbReference>
<dbReference type="Gramene" id="Pp3c6_18170V3.1">
    <property type="protein sequence ID" value="Pp3c6_18170V3.1"/>
    <property type="gene ID" value="Pp3c6_18170"/>
</dbReference>
<organism evidence="2 3">
    <name type="scientific">Physcomitrium patens</name>
    <name type="common">Spreading-leaved earth moss</name>
    <name type="synonym">Physcomitrella patens</name>
    <dbReference type="NCBI Taxonomy" id="3218"/>
    <lineage>
        <taxon>Eukaryota</taxon>
        <taxon>Viridiplantae</taxon>
        <taxon>Streptophyta</taxon>
        <taxon>Embryophyta</taxon>
        <taxon>Bryophyta</taxon>
        <taxon>Bryophytina</taxon>
        <taxon>Bryopsida</taxon>
        <taxon>Funariidae</taxon>
        <taxon>Funariales</taxon>
        <taxon>Funariaceae</taxon>
        <taxon>Physcomitrium</taxon>
    </lineage>
</organism>
<name>A0A7I4DZ87_PHYPA</name>
<accession>A0A7I4DZ87</accession>
<proteinExistence type="predicted"/>
<dbReference type="EnsemblPlants" id="Pp3c6_18170V3.1">
    <property type="protein sequence ID" value="Pp3c6_18170V3.1"/>
    <property type="gene ID" value="Pp3c6_18170"/>
</dbReference>
<reference evidence="2 3" key="2">
    <citation type="journal article" date="2018" name="Plant J.">
        <title>The Physcomitrella patens chromosome-scale assembly reveals moss genome structure and evolution.</title>
        <authorList>
            <person name="Lang D."/>
            <person name="Ullrich K.K."/>
            <person name="Murat F."/>
            <person name="Fuchs J."/>
            <person name="Jenkins J."/>
            <person name="Haas F.B."/>
            <person name="Piednoel M."/>
            <person name="Gundlach H."/>
            <person name="Van Bel M."/>
            <person name="Meyberg R."/>
            <person name="Vives C."/>
            <person name="Morata J."/>
            <person name="Symeonidi A."/>
            <person name="Hiss M."/>
            <person name="Muchero W."/>
            <person name="Kamisugi Y."/>
            <person name="Saleh O."/>
            <person name="Blanc G."/>
            <person name="Decker E.L."/>
            <person name="van Gessel N."/>
            <person name="Grimwood J."/>
            <person name="Hayes R.D."/>
            <person name="Graham S.W."/>
            <person name="Gunter L.E."/>
            <person name="McDaniel S.F."/>
            <person name="Hoernstein S.N.W."/>
            <person name="Larsson A."/>
            <person name="Li F.W."/>
            <person name="Perroud P.F."/>
            <person name="Phillips J."/>
            <person name="Ranjan P."/>
            <person name="Rokshar D.S."/>
            <person name="Rothfels C.J."/>
            <person name="Schneider L."/>
            <person name="Shu S."/>
            <person name="Stevenson D.W."/>
            <person name="Thummler F."/>
            <person name="Tillich M."/>
            <person name="Villarreal Aguilar J.C."/>
            <person name="Widiez T."/>
            <person name="Wong G.K."/>
            <person name="Wymore A."/>
            <person name="Zhang Y."/>
            <person name="Zimmer A.D."/>
            <person name="Quatrano R.S."/>
            <person name="Mayer K.F.X."/>
            <person name="Goodstein D."/>
            <person name="Casacuberta J.M."/>
            <person name="Vandepoele K."/>
            <person name="Reski R."/>
            <person name="Cuming A.C."/>
            <person name="Tuskan G.A."/>
            <person name="Maumus F."/>
            <person name="Salse J."/>
            <person name="Schmutz J."/>
            <person name="Rensing S.A."/>
        </authorList>
    </citation>
    <scope>NUCLEOTIDE SEQUENCE [LARGE SCALE GENOMIC DNA]</scope>
    <source>
        <strain evidence="2 3">cv. Gransden 2004</strain>
    </source>
</reference>
<evidence type="ECO:0000256" key="1">
    <source>
        <dbReference type="SAM" id="Phobius"/>
    </source>
</evidence>
<sequence length="46" mass="5016">MWLSVLEERMRSSQVTSGYGVAVLTSISLGSTVLLLFPMDKIEGRG</sequence>
<dbReference type="Proteomes" id="UP000006727">
    <property type="component" value="Chromosome 6"/>
</dbReference>
<evidence type="ECO:0000313" key="3">
    <source>
        <dbReference type="Proteomes" id="UP000006727"/>
    </source>
</evidence>
<dbReference type="InParanoid" id="A0A7I4DZ87"/>
<evidence type="ECO:0000313" key="2">
    <source>
        <dbReference type="EnsemblPlants" id="Pp3c6_18170V3.2"/>
    </source>
</evidence>
<dbReference type="EnsemblPlants" id="Pp3c6_18170V3.2">
    <property type="protein sequence ID" value="Pp3c6_18170V3.2"/>
    <property type="gene ID" value="Pp3c6_18170"/>
</dbReference>
<feature type="transmembrane region" description="Helical" evidence="1">
    <location>
        <begin position="20"/>
        <end position="37"/>
    </location>
</feature>
<keyword evidence="1" id="KW-0812">Transmembrane</keyword>
<reference evidence="2 3" key="1">
    <citation type="journal article" date="2008" name="Science">
        <title>The Physcomitrella genome reveals evolutionary insights into the conquest of land by plants.</title>
        <authorList>
            <person name="Rensing S."/>
            <person name="Lang D."/>
            <person name="Zimmer A."/>
            <person name="Terry A."/>
            <person name="Salamov A."/>
            <person name="Shapiro H."/>
            <person name="Nishiyama T."/>
            <person name="Perroud P.-F."/>
            <person name="Lindquist E."/>
            <person name="Kamisugi Y."/>
            <person name="Tanahashi T."/>
            <person name="Sakakibara K."/>
            <person name="Fujita T."/>
            <person name="Oishi K."/>
            <person name="Shin-I T."/>
            <person name="Kuroki Y."/>
            <person name="Toyoda A."/>
            <person name="Suzuki Y."/>
            <person name="Hashimoto A."/>
            <person name="Yamaguchi K."/>
            <person name="Sugano A."/>
            <person name="Kohara Y."/>
            <person name="Fujiyama A."/>
            <person name="Anterola A."/>
            <person name="Aoki S."/>
            <person name="Ashton N."/>
            <person name="Barbazuk W.B."/>
            <person name="Barker E."/>
            <person name="Bennetzen J."/>
            <person name="Bezanilla M."/>
            <person name="Blankenship R."/>
            <person name="Cho S.H."/>
            <person name="Dutcher S."/>
            <person name="Estelle M."/>
            <person name="Fawcett J.A."/>
            <person name="Gundlach H."/>
            <person name="Hanada K."/>
            <person name="Heyl A."/>
            <person name="Hicks K.A."/>
            <person name="Hugh J."/>
            <person name="Lohr M."/>
            <person name="Mayer K."/>
            <person name="Melkozernov A."/>
            <person name="Murata T."/>
            <person name="Nelson D."/>
            <person name="Pils B."/>
            <person name="Prigge M."/>
            <person name="Reiss B."/>
            <person name="Renner T."/>
            <person name="Rombauts S."/>
            <person name="Rushton P."/>
            <person name="Sanderfoot A."/>
            <person name="Schween G."/>
            <person name="Shiu S.-H."/>
            <person name="Stueber K."/>
            <person name="Theodoulou F.L."/>
            <person name="Tu H."/>
            <person name="Van de Peer Y."/>
            <person name="Verrier P.J."/>
            <person name="Waters E."/>
            <person name="Wood A."/>
            <person name="Yang L."/>
            <person name="Cove D."/>
            <person name="Cuming A."/>
            <person name="Hasebe M."/>
            <person name="Lucas S."/>
            <person name="Mishler D.B."/>
            <person name="Reski R."/>
            <person name="Grigoriev I."/>
            <person name="Quatrano R.S."/>
            <person name="Boore J.L."/>
        </authorList>
    </citation>
    <scope>NUCLEOTIDE SEQUENCE [LARGE SCALE GENOMIC DNA]</scope>
    <source>
        <strain evidence="2 3">cv. Gransden 2004</strain>
    </source>
</reference>
<reference evidence="2" key="3">
    <citation type="submission" date="2020-12" db="UniProtKB">
        <authorList>
            <consortium name="EnsemblPlants"/>
        </authorList>
    </citation>
    <scope>IDENTIFICATION</scope>
</reference>
<keyword evidence="3" id="KW-1185">Reference proteome</keyword>
<keyword evidence="1" id="KW-1133">Transmembrane helix</keyword>
<keyword evidence="1" id="KW-0472">Membrane</keyword>